<dbReference type="Proteomes" id="UP000001075">
    <property type="component" value="Unassembled WGS sequence"/>
</dbReference>
<evidence type="ECO:0000313" key="2">
    <source>
        <dbReference type="Proteomes" id="UP000001075"/>
    </source>
</evidence>
<dbReference type="InParanoid" id="G3HNX7"/>
<proteinExistence type="predicted"/>
<keyword evidence="1" id="KW-0687">Ribonucleoprotein</keyword>
<dbReference type="GO" id="GO:0005840">
    <property type="term" value="C:ribosome"/>
    <property type="evidence" value="ECO:0007669"/>
    <property type="project" value="UniProtKB-KW"/>
</dbReference>
<sequence>MFSLSTKIMNPNGKKLDKFESGIFQALLKLQMNSNIKEQLLSTKIMNPNGKKLDKFESGIFQALLKLQMNSNIKEQL</sequence>
<dbReference type="AlphaFoldDB" id="G3HNX7"/>
<organism evidence="1 2">
    <name type="scientific">Cricetulus griseus</name>
    <name type="common">Chinese hamster</name>
    <name type="synonym">Cricetulus barabensis griseus</name>
    <dbReference type="NCBI Taxonomy" id="10029"/>
    <lineage>
        <taxon>Eukaryota</taxon>
        <taxon>Metazoa</taxon>
        <taxon>Chordata</taxon>
        <taxon>Craniata</taxon>
        <taxon>Vertebrata</taxon>
        <taxon>Euteleostomi</taxon>
        <taxon>Mammalia</taxon>
        <taxon>Eutheria</taxon>
        <taxon>Euarchontoglires</taxon>
        <taxon>Glires</taxon>
        <taxon>Rodentia</taxon>
        <taxon>Myomorpha</taxon>
        <taxon>Muroidea</taxon>
        <taxon>Cricetidae</taxon>
        <taxon>Cricetinae</taxon>
        <taxon>Cricetulus</taxon>
    </lineage>
</organism>
<reference evidence="2" key="1">
    <citation type="journal article" date="2011" name="Nat. Biotechnol.">
        <title>The genomic sequence of the Chinese hamster ovary (CHO)-K1 cell line.</title>
        <authorList>
            <person name="Xu X."/>
            <person name="Nagarajan H."/>
            <person name="Lewis N.E."/>
            <person name="Pan S."/>
            <person name="Cai Z."/>
            <person name="Liu X."/>
            <person name="Chen W."/>
            <person name="Xie M."/>
            <person name="Wang W."/>
            <person name="Hammond S."/>
            <person name="Andersen M.R."/>
            <person name="Neff N."/>
            <person name="Passarelli B."/>
            <person name="Koh W."/>
            <person name="Fan H.C."/>
            <person name="Wang J."/>
            <person name="Gui Y."/>
            <person name="Lee K.H."/>
            <person name="Betenbaugh M.J."/>
            <person name="Quake S.R."/>
            <person name="Famili I."/>
            <person name="Palsson B.O."/>
            <person name="Wang J."/>
        </authorList>
    </citation>
    <scope>NUCLEOTIDE SEQUENCE [LARGE SCALE GENOMIC DNA]</scope>
    <source>
        <strain evidence="2">CHO K1 cell line</strain>
    </source>
</reference>
<protein>
    <submittedName>
        <fullName evidence="1">40S ribosomal protein S7</fullName>
    </submittedName>
</protein>
<keyword evidence="1" id="KW-0689">Ribosomal protein</keyword>
<dbReference type="STRING" id="10029.G3HNX7"/>
<evidence type="ECO:0000313" key="1">
    <source>
        <dbReference type="EMBL" id="EGV96238.1"/>
    </source>
</evidence>
<dbReference type="EMBL" id="JH000559">
    <property type="protein sequence ID" value="EGV96238.1"/>
    <property type="molecule type" value="Genomic_DNA"/>
</dbReference>
<accession>G3HNX7</accession>
<gene>
    <name evidence="1" type="ORF">I79_012474</name>
</gene>
<name>G3HNX7_CRIGR</name>